<keyword evidence="10" id="KW-1185">Reference proteome</keyword>
<dbReference type="Pfam" id="PF00672">
    <property type="entry name" value="HAMP"/>
    <property type="match status" value="1"/>
</dbReference>
<reference evidence="9 10" key="1">
    <citation type="submission" date="2020-04" db="EMBL/GenBank/DDBJ databases">
        <title>Pseudoalteromonas caenipelagi sp. nov., isolated from a tidal flat.</title>
        <authorList>
            <person name="Park S."/>
            <person name="Yoon J.-H."/>
        </authorList>
    </citation>
    <scope>NUCLEOTIDE SEQUENCE [LARGE SCALE GENOMIC DNA]</scope>
    <source>
        <strain evidence="9 10">JBTF-M23</strain>
    </source>
</reference>
<evidence type="ECO:0000313" key="10">
    <source>
        <dbReference type="Proteomes" id="UP000586305"/>
    </source>
</evidence>
<dbReference type="Proteomes" id="UP000586305">
    <property type="component" value="Unassembled WGS sequence"/>
</dbReference>
<sequence>MNLTVSQRIWGGFIFITLLLLLIGGNSLLRIANIDSSTQQVNRLSLPALDKSSELQVEFSLMSKMAQGTFYAQTPDELNSLRTQFEQRRKSFESTYSELQQVVQNSPKLANDARDVGKTFETFSKAVASLKKDKALELELRKTLRSQLEQVEMSAEDATTVVLDIIDLDGLKEQNARAYQAATSMENNFSSVVTNSADMLNITNLNTLSIVKKDQEYLVSELARNMELMKGPVKALDEGLFSDLQSYHSDLEKHVTGSQSLYENKKRLINAIDMTRKELQDAEQATQAALKQLDQLLDEANRVAFDLQQEVRQDVGAANLWTWVGMIVATLIAIVVAYITVNLITKPLSEVNRVLTIVARGDMTQKLDDSAKDEFGELSRSCNTLISSLRELITGIVSRSTQLAAASEETSTITNESSQAIRNQQAQVEQAATATTQMSSTSHGVSNSAHQALLEIKNADKEAERVKGISYENKHTIEQLAREVDEASSVINKLHQDSASIGSILDVIRGIAEQTNLLALNAAIEAARAGEQGRGFAVVADEVRSLASKTQESTQEIQSMIESLQAGAEEAVRAMSKGKQQAESCVEQSDLANEALNSITQAVSQAHDVSEEISNAANEQQQVAQEISERLESIVSIAEQTAEGANQTSISSSEVAKLAEELRQSVEQFKV</sequence>
<evidence type="ECO:0000259" key="8">
    <source>
        <dbReference type="PROSITE" id="PS50885"/>
    </source>
</evidence>
<dbReference type="SUPFAM" id="SSF58104">
    <property type="entry name" value="Methyl-accepting chemotaxis protein (MCP) signaling domain"/>
    <property type="match status" value="1"/>
</dbReference>
<comment type="caution">
    <text evidence="9">The sequence shown here is derived from an EMBL/GenBank/DDBJ whole genome shotgun (WGS) entry which is preliminary data.</text>
</comment>
<comment type="similarity">
    <text evidence="3">Belongs to the methyl-accepting chemotaxis (MCP) protein family.</text>
</comment>
<accession>A0A849VL43</accession>
<keyword evidence="6" id="KW-1133">Transmembrane helix</keyword>
<dbReference type="GO" id="GO:0006935">
    <property type="term" value="P:chemotaxis"/>
    <property type="evidence" value="ECO:0007669"/>
    <property type="project" value="UniProtKB-ARBA"/>
</dbReference>
<organism evidence="9 10">
    <name type="scientific">Pseudoalteromonas caenipelagi</name>
    <dbReference type="NCBI Taxonomy" id="2726988"/>
    <lineage>
        <taxon>Bacteria</taxon>
        <taxon>Pseudomonadati</taxon>
        <taxon>Pseudomonadota</taxon>
        <taxon>Gammaproteobacteria</taxon>
        <taxon>Alteromonadales</taxon>
        <taxon>Pseudoalteromonadaceae</taxon>
        <taxon>Pseudoalteromonas</taxon>
    </lineage>
</organism>
<dbReference type="InterPro" id="IPR024478">
    <property type="entry name" value="HlyB_4HB_MCP"/>
</dbReference>
<proteinExistence type="inferred from homology"/>
<feature type="domain" description="HAMP" evidence="8">
    <location>
        <begin position="342"/>
        <end position="394"/>
    </location>
</feature>
<comment type="subcellular location">
    <subcellularLocation>
        <location evidence="1">Membrane</location>
    </subcellularLocation>
</comment>
<dbReference type="InterPro" id="IPR003660">
    <property type="entry name" value="HAMP_dom"/>
</dbReference>
<dbReference type="InterPro" id="IPR004089">
    <property type="entry name" value="MCPsignal_dom"/>
</dbReference>
<dbReference type="Pfam" id="PF00015">
    <property type="entry name" value="MCPsignal"/>
    <property type="match status" value="1"/>
</dbReference>
<dbReference type="PROSITE" id="PS50885">
    <property type="entry name" value="HAMP"/>
    <property type="match status" value="1"/>
</dbReference>
<dbReference type="AlphaFoldDB" id="A0A849VL43"/>
<dbReference type="CDD" id="cd11386">
    <property type="entry name" value="MCP_signal"/>
    <property type="match status" value="1"/>
</dbReference>
<evidence type="ECO:0000259" key="7">
    <source>
        <dbReference type="PROSITE" id="PS50111"/>
    </source>
</evidence>
<dbReference type="PROSITE" id="PS50111">
    <property type="entry name" value="CHEMOTAXIS_TRANSDUC_2"/>
    <property type="match status" value="1"/>
</dbReference>
<dbReference type="EMBL" id="JABBPG010000009">
    <property type="protein sequence ID" value="NOU52411.1"/>
    <property type="molecule type" value="Genomic_DNA"/>
</dbReference>
<dbReference type="Gene3D" id="1.10.287.950">
    <property type="entry name" value="Methyl-accepting chemotaxis protein"/>
    <property type="match status" value="1"/>
</dbReference>
<evidence type="ECO:0000256" key="6">
    <source>
        <dbReference type="SAM" id="Phobius"/>
    </source>
</evidence>
<keyword evidence="6" id="KW-0472">Membrane</keyword>
<dbReference type="PANTHER" id="PTHR32089">
    <property type="entry name" value="METHYL-ACCEPTING CHEMOTAXIS PROTEIN MCPB"/>
    <property type="match status" value="1"/>
</dbReference>
<protein>
    <submittedName>
        <fullName evidence="9">Methyl-accepting chemotaxis protein</fullName>
    </submittedName>
</protein>
<dbReference type="RefSeq" id="WP_171627470.1">
    <property type="nucleotide sequence ID" value="NZ_JABBPG010000009.1"/>
</dbReference>
<dbReference type="GO" id="GO:0007165">
    <property type="term" value="P:signal transduction"/>
    <property type="evidence" value="ECO:0007669"/>
    <property type="project" value="UniProtKB-KW"/>
</dbReference>
<keyword evidence="2 4" id="KW-0807">Transducer</keyword>
<feature type="coiled-coil region" evidence="5">
    <location>
        <begin position="265"/>
        <end position="310"/>
    </location>
</feature>
<evidence type="ECO:0000256" key="4">
    <source>
        <dbReference type="PROSITE-ProRule" id="PRU00284"/>
    </source>
</evidence>
<name>A0A849VL43_9GAMM</name>
<dbReference type="CDD" id="cd06225">
    <property type="entry name" value="HAMP"/>
    <property type="match status" value="1"/>
</dbReference>
<keyword evidence="5" id="KW-0175">Coiled coil</keyword>
<dbReference type="Pfam" id="PF12729">
    <property type="entry name" value="4HB_MCP_1"/>
    <property type="match status" value="1"/>
</dbReference>
<dbReference type="SMART" id="SM00304">
    <property type="entry name" value="HAMP"/>
    <property type="match status" value="1"/>
</dbReference>
<evidence type="ECO:0000256" key="2">
    <source>
        <dbReference type="ARBA" id="ARBA00023224"/>
    </source>
</evidence>
<evidence type="ECO:0000313" key="9">
    <source>
        <dbReference type="EMBL" id="NOU52411.1"/>
    </source>
</evidence>
<dbReference type="GO" id="GO:0016020">
    <property type="term" value="C:membrane"/>
    <property type="evidence" value="ECO:0007669"/>
    <property type="project" value="UniProtKB-SubCell"/>
</dbReference>
<feature type="domain" description="Methyl-accepting transducer" evidence="7">
    <location>
        <begin position="399"/>
        <end position="635"/>
    </location>
</feature>
<dbReference type="SMART" id="SM00283">
    <property type="entry name" value="MA"/>
    <property type="match status" value="1"/>
</dbReference>
<feature type="transmembrane region" description="Helical" evidence="6">
    <location>
        <begin position="320"/>
        <end position="344"/>
    </location>
</feature>
<gene>
    <name evidence="9" type="ORF">HG263_17960</name>
</gene>
<evidence type="ECO:0000256" key="1">
    <source>
        <dbReference type="ARBA" id="ARBA00004370"/>
    </source>
</evidence>
<evidence type="ECO:0000256" key="5">
    <source>
        <dbReference type="SAM" id="Coils"/>
    </source>
</evidence>
<dbReference type="PANTHER" id="PTHR32089:SF70">
    <property type="entry name" value="ENERGY TAXIS MODULATING METHYL ACCEPTING SENSORY TRANSDUCER"/>
    <property type="match status" value="1"/>
</dbReference>
<keyword evidence="6" id="KW-0812">Transmembrane</keyword>
<evidence type="ECO:0000256" key="3">
    <source>
        <dbReference type="ARBA" id="ARBA00029447"/>
    </source>
</evidence>
<dbReference type="FunFam" id="1.10.287.950:FF:000001">
    <property type="entry name" value="Methyl-accepting chemotaxis sensory transducer"/>
    <property type="match status" value="1"/>
</dbReference>
<feature type="transmembrane region" description="Helical" evidence="6">
    <location>
        <begin position="9"/>
        <end position="29"/>
    </location>
</feature>